<protein>
    <recommendedName>
        <fullName evidence="5">ZinT domain-containing protein</fullName>
    </recommendedName>
</protein>
<evidence type="ECO:0000256" key="4">
    <source>
        <dbReference type="SAM" id="SignalP"/>
    </source>
</evidence>
<keyword evidence="2" id="KW-0862">Zinc</keyword>
<evidence type="ECO:0000256" key="2">
    <source>
        <dbReference type="ARBA" id="ARBA00022833"/>
    </source>
</evidence>
<feature type="region of interest" description="Disordered" evidence="3">
    <location>
        <begin position="25"/>
        <end position="57"/>
    </location>
</feature>
<sequence>MLKIERSFWFILLISLLLVGCQAAETEGEMEETPGTEEEHDHDDSEGEEEHVHTNDEDIPEEVEIEGVAHHYHTGDQIELTAQAQNHSEFDDWHWYVRDSSEEEWEMDSSQTGANFAGEATIDGQEIKAVLYDDQHEPVVQSAPVVIEIDDHGHDHSHAHDEETQQIYDGYFEDSQIEDRELSDWEGDWQSVYPYLLDGSLDEVFTHKEEDGGDKTADEYKEYYRNGYETEVEQIIIEGQNVTFVENGESNTAEYVYDGYEILTYERGNRGVRFIFKLDEENDQLPTYIQFSDHIIFPTKSHHFHLYWGDDREALLEEVTHWPTYYPSDLSADDIAHEMIAH</sequence>
<accession>A0A162EP10</accession>
<evidence type="ECO:0000256" key="1">
    <source>
        <dbReference type="ARBA" id="ARBA00022729"/>
    </source>
</evidence>
<dbReference type="RefSeq" id="WP_061947918.1">
    <property type="nucleotide sequence ID" value="NZ_LTAO01000007.1"/>
</dbReference>
<evidence type="ECO:0000259" key="5">
    <source>
        <dbReference type="Pfam" id="PF09223"/>
    </source>
</evidence>
<dbReference type="InterPro" id="IPR012674">
    <property type="entry name" value="Calycin"/>
</dbReference>
<keyword evidence="7" id="KW-1185">Reference proteome</keyword>
<evidence type="ECO:0000256" key="3">
    <source>
        <dbReference type="SAM" id="MobiDB-lite"/>
    </source>
</evidence>
<dbReference type="EMBL" id="LTAO01000007">
    <property type="protein sequence ID" value="KYG33379.1"/>
    <property type="molecule type" value="Genomic_DNA"/>
</dbReference>
<dbReference type="OrthoDB" id="9810636at2"/>
<reference evidence="6" key="1">
    <citation type="submission" date="2016-02" db="EMBL/GenBank/DDBJ databases">
        <title>Genome sequence of Bacillus trypoxylicola KCTC 13244(T).</title>
        <authorList>
            <person name="Jeong H."/>
            <person name="Park S.-H."/>
            <person name="Choi S.-K."/>
        </authorList>
    </citation>
    <scope>NUCLEOTIDE SEQUENCE [LARGE SCALE GENOMIC DNA]</scope>
    <source>
        <strain evidence="6">KCTC 13244</strain>
    </source>
</reference>
<feature type="compositionally biased region" description="Acidic residues" evidence="3">
    <location>
        <begin position="26"/>
        <end position="36"/>
    </location>
</feature>
<proteinExistence type="predicted"/>
<dbReference type="STRING" id="519424.AZF04_16835"/>
<evidence type="ECO:0000313" key="7">
    <source>
        <dbReference type="Proteomes" id="UP000075806"/>
    </source>
</evidence>
<feature type="chain" id="PRO_5007833714" description="ZinT domain-containing protein" evidence="4">
    <location>
        <begin position="24"/>
        <end position="342"/>
    </location>
</feature>
<dbReference type="SUPFAM" id="SSF50814">
    <property type="entry name" value="Lipocalins"/>
    <property type="match status" value="1"/>
</dbReference>
<dbReference type="AlphaFoldDB" id="A0A162EP10"/>
<dbReference type="Proteomes" id="UP000075806">
    <property type="component" value="Unassembled WGS sequence"/>
</dbReference>
<evidence type="ECO:0000313" key="6">
    <source>
        <dbReference type="EMBL" id="KYG33379.1"/>
    </source>
</evidence>
<comment type="caution">
    <text evidence="6">The sequence shown here is derived from an EMBL/GenBank/DDBJ whole genome shotgun (WGS) entry which is preliminary data.</text>
</comment>
<feature type="domain" description="ZinT" evidence="5">
    <location>
        <begin position="164"/>
        <end position="342"/>
    </location>
</feature>
<dbReference type="Pfam" id="PF09223">
    <property type="entry name" value="ZinT"/>
    <property type="match status" value="1"/>
</dbReference>
<dbReference type="GO" id="GO:0008270">
    <property type="term" value="F:zinc ion binding"/>
    <property type="evidence" value="ECO:0007669"/>
    <property type="project" value="InterPro"/>
</dbReference>
<dbReference type="PROSITE" id="PS51257">
    <property type="entry name" value="PROKAR_LIPOPROTEIN"/>
    <property type="match status" value="1"/>
</dbReference>
<dbReference type="Gene3D" id="2.40.128.20">
    <property type="match status" value="1"/>
</dbReference>
<organism evidence="6 7">
    <name type="scientific">Alkalihalobacillus trypoxylicola</name>
    <dbReference type="NCBI Taxonomy" id="519424"/>
    <lineage>
        <taxon>Bacteria</taxon>
        <taxon>Bacillati</taxon>
        <taxon>Bacillota</taxon>
        <taxon>Bacilli</taxon>
        <taxon>Bacillales</taxon>
        <taxon>Bacillaceae</taxon>
        <taxon>Alkalihalobacillus</taxon>
    </lineage>
</organism>
<gene>
    <name evidence="6" type="ORF">AZF04_16835</name>
</gene>
<feature type="signal peptide" evidence="4">
    <location>
        <begin position="1"/>
        <end position="23"/>
    </location>
</feature>
<keyword evidence="1 4" id="KW-0732">Signal</keyword>
<name>A0A162EP10_9BACI</name>
<dbReference type="InterPro" id="IPR015304">
    <property type="entry name" value="ZinT_dom"/>
</dbReference>